<keyword evidence="4 8" id="KW-0418">Kinase</keyword>
<dbReference type="InterPro" id="IPR052023">
    <property type="entry name" value="Histidine_kinase_KdpD"/>
</dbReference>
<dbReference type="InterPro" id="IPR003661">
    <property type="entry name" value="HisK_dim/P_dom"/>
</dbReference>
<dbReference type="EMBL" id="AENN01000015">
    <property type="protein sequence ID" value="EFR31360.1"/>
    <property type="molecule type" value="Genomic_DNA"/>
</dbReference>
<accession>E4KPA5</accession>
<sequence>MDWLKEASRNWKLKTSFIIYMLVSLCFSMPLGIFIKYLLSEARSKYLVNHALSEVNNVFGKLIFSKALGSMIDISPILVVLCFFYLFFQLFYLHKIQPVLNYLSHPDQLELTDNNELSDRVFALSQENLNIKEENFANIIRMNEVSKQMDSLLHEIKNPLTILSGDLEIIDKKFKFEDERLIQIIARMTRSTRRIQDYIQYLSMSQHIKDIEVNVRPIKLNALIVSIEAELNNLQRDIHFRKDISDLSQIVHLDLALFIEGMTNILRNSDAYAKSKITIKLFENDQEVILEIEDDGPGFSQEALQNYNKAYFSENPLVGNMGLGLYITDEIMKKLGVKMVLNNKLGASTQLIIKKS</sequence>
<dbReference type="Pfam" id="PF02518">
    <property type="entry name" value="HATPase_c"/>
    <property type="match status" value="1"/>
</dbReference>
<dbReference type="STRING" id="908337.HMPREF9257_1392"/>
<dbReference type="GO" id="GO:0005886">
    <property type="term" value="C:plasma membrane"/>
    <property type="evidence" value="ECO:0007669"/>
    <property type="project" value="TreeGrafter"/>
</dbReference>
<dbReference type="Gene3D" id="1.10.287.130">
    <property type="match status" value="1"/>
</dbReference>
<dbReference type="InterPro" id="IPR003594">
    <property type="entry name" value="HATPase_dom"/>
</dbReference>
<gene>
    <name evidence="8" type="ORF">HMPREF9257_1392</name>
</gene>
<protein>
    <recommendedName>
        <fullName evidence="2">histidine kinase</fullName>
        <ecNumber evidence="2">2.7.13.3</ecNumber>
    </recommendedName>
</protein>
<keyword evidence="9" id="KW-1185">Reference proteome</keyword>
<reference evidence="8 9" key="1">
    <citation type="submission" date="2010-10" db="EMBL/GenBank/DDBJ databases">
        <authorList>
            <person name="Durkin A.S."/>
            <person name="Madupu R."/>
            <person name="Torralba M."/>
            <person name="Gillis M."/>
            <person name="Methe B."/>
            <person name="Sutton G."/>
            <person name="Nelson K.E."/>
        </authorList>
    </citation>
    <scope>NUCLEOTIDE SEQUENCE [LARGE SCALE GENOMIC DNA]</scope>
    <source>
        <strain evidence="8 9">ACS-139-V-Col8</strain>
    </source>
</reference>
<dbReference type="InterPro" id="IPR036890">
    <property type="entry name" value="HATPase_C_sf"/>
</dbReference>
<evidence type="ECO:0000313" key="8">
    <source>
        <dbReference type="EMBL" id="EFR31360.1"/>
    </source>
</evidence>
<dbReference type="EC" id="2.7.13.3" evidence="2"/>
<dbReference type="RefSeq" id="WP_006418563.1">
    <property type="nucleotide sequence ID" value="NZ_AENN01000015.1"/>
</dbReference>
<dbReference type="SUPFAM" id="SSF47384">
    <property type="entry name" value="Homodimeric domain of signal transducing histidine kinase"/>
    <property type="match status" value="1"/>
</dbReference>
<evidence type="ECO:0000256" key="6">
    <source>
        <dbReference type="SAM" id="Phobius"/>
    </source>
</evidence>
<dbReference type="PROSITE" id="PS50109">
    <property type="entry name" value="HIS_KIN"/>
    <property type="match status" value="1"/>
</dbReference>
<evidence type="ECO:0000256" key="1">
    <source>
        <dbReference type="ARBA" id="ARBA00000085"/>
    </source>
</evidence>
<feature type="transmembrane region" description="Helical" evidence="6">
    <location>
        <begin position="71"/>
        <end position="92"/>
    </location>
</feature>
<feature type="domain" description="Histidine kinase" evidence="7">
    <location>
        <begin position="151"/>
        <end position="356"/>
    </location>
</feature>
<organism evidence="8 9">
    <name type="scientific">Eremococcus coleocola ACS-139-V-Col8</name>
    <dbReference type="NCBI Taxonomy" id="908337"/>
    <lineage>
        <taxon>Bacteria</taxon>
        <taxon>Bacillati</taxon>
        <taxon>Bacillota</taxon>
        <taxon>Bacilli</taxon>
        <taxon>Lactobacillales</taxon>
        <taxon>Aerococcaceae</taxon>
        <taxon>Eremococcus</taxon>
    </lineage>
</organism>
<evidence type="ECO:0000256" key="2">
    <source>
        <dbReference type="ARBA" id="ARBA00012438"/>
    </source>
</evidence>
<dbReference type="Gene3D" id="3.30.565.10">
    <property type="entry name" value="Histidine kinase-like ATPase, C-terminal domain"/>
    <property type="match status" value="1"/>
</dbReference>
<dbReference type="SUPFAM" id="SSF55874">
    <property type="entry name" value="ATPase domain of HSP90 chaperone/DNA topoisomerase II/histidine kinase"/>
    <property type="match status" value="1"/>
</dbReference>
<evidence type="ECO:0000313" key="9">
    <source>
        <dbReference type="Proteomes" id="UP000005990"/>
    </source>
</evidence>
<keyword evidence="3" id="KW-0808">Transferase</keyword>
<dbReference type="eggNOG" id="COG2205">
    <property type="taxonomic scope" value="Bacteria"/>
</dbReference>
<feature type="transmembrane region" description="Helical" evidence="6">
    <location>
        <begin position="17"/>
        <end position="39"/>
    </location>
</feature>
<proteinExistence type="predicted"/>
<dbReference type="InterPro" id="IPR005467">
    <property type="entry name" value="His_kinase_dom"/>
</dbReference>
<evidence type="ECO:0000256" key="4">
    <source>
        <dbReference type="ARBA" id="ARBA00022777"/>
    </source>
</evidence>
<keyword evidence="5" id="KW-0902">Two-component regulatory system</keyword>
<dbReference type="PANTHER" id="PTHR45569">
    <property type="entry name" value="SENSOR PROTEIN KDPD"/>
    <property type="match status" value="1"/>
</dbReference>
<dbReference type="Pfam" id="PF00512">
    <property type="entry name" value="HisKA"/>
    <property type="match status" value="1"/>
</dbReference>
<keyword evidence="6" id="KW-0812">Transmembrane</keyword>
<comment type="catalytic activity">
    <reaction evidence="1">
        <text>ATP + protein L-histidine = ADP + protein N-phospho-L-histidine.</text>
        <dbReference type="EC" id="2.7.13.3"/>
    </reaction>
</comment>
<evidence type="ECO:0000259" key="7">
    <source>
        <dbReference type="PROSITE" id="PS50109"/>
    </source>
</evidence>
<dbReference type="InterPro" id="IPR036097">
    <property type="entry name" value="HisK_dim/P_sf"/>
</dbReference>
<dbReference type="OrthoDB" id="9792991at2"/>
<evidence type="ECO:0000256" key="3">
    <source>
        <dbReference type="ARBA" id="ARBA00022679"/>
    </source>
</evidence>
<evidence type="ECO:0000256" key="5">
    <source>
        <dbReference type="ARBA" id="ARBA00023012"/>
    </source>
</evidence>
<dbReference type="SMART" id="SM00387">
    <property type="entry name" value="HATPase_c"/>
    <property type="match status" value="1"/>
</dbReference>
<keyword evidence="6" id="KW-1133">Transmembrane helix</keyword>
<comment type="caution">
    <text evidence="8">The sequence shown here is derived from an EMBL/GenBank/DDBJ whole genome shotgun (WGS) entry which is preliminary data.</text>
</comment>
<name>E4KPA5_9LACT</name>
<dbReference type="GO" id="GO:0000155">
    <property type="term" value="F:phosphorelay sensor kinase activity"/>
    <property type="evidence" value="ECO:0007669"/>
    <property type="project" value="InterPro"/>
</dbReference>
<dbReference type="CDD" id="cd00082">
    <property type="entry name" value="HisKA"/>
    <property type="match status" value="1"/>
</dbReference>
<keyword evidence="6" id="KW-0472">Membrane</keyword>
<dbReference type="AlphaFoldDB" id="E4KPA5"/>
<dbReference type="Proteomes" id="UP000005990">
    <property type="component" value="Unassembled WGS sequence"/>
</dbReference>
<dbReference type="PANTHER" id="PTHR45569:SF1">
    <property type="entry name" value="SENSOR PROTEIN KDPD"/>
    <property type="match status" value="1"/>
</dbReference>